<sequence length="223" mass="24340">MSARDDVFANIRRSLGVKGSETIRRQMVAERLERAPKGVVPARGQVSGEERIALFKLQAEAALATVTEVASAAEVPQSIALFLRNHNLPATLRMGDDPRLEKMPWDETTLEMSHGPSEGRDLNAVSHAFGAVAESGTVVMVSGHENPSTLNFLPDNHIVVVSAKDIAGDYESVWNRVRFAFGKSTMPRTVNWITGPSRSGDIEQTLLLGAHGPRRLHIVVVRD</sequence>
<name>A0A370HIQ9_9HYPH</name>
<dbReference type="Proteomes" id="UP000254925">
    <property type="component" value="Unassembled WGS sequence"/>
</dbReference>
<evidence type="ECO:0000313" key="2">
    <source>
        <dbReference type="EMBL" id="RDI57835.1"/>
    </source>
</evidence>
<proteinExistence type="predicted"/>
<dbReference type="InterPro" id="IPR037171">
    <property type="entry name" value="NagB/RpiA_transferase-like"/>
</dbReference>
<gene>
    <name evidence="2" type="ORF">DES45_106149</name>
</gene>
<dbReference type="Gene3D" id="3.40.50.10420">
    <property type="entry name" value="NagB/RpiA/CoA transferase-like"/>
    <property type="match status" value="1"/>
</dbReference>
<dbReference type="OrthoDB" id="9794157at2"/>
<dbReference type="Pfam" id="PF02589">
    <property type="entry name" value="LUD_dom"/>
    <property type="match status" value="1"/>
</dbReference>
<dbReference type="SUPFAM" id="SSF100950">
    <property type="entry name" value="NagB/RpiA/CoA transferase-like"/>
    <property type="match status" value="1"/>
</dbReference>
<dbReference type="PANTHER" id="PTHR43682">
    <property type="entry name" value="LACTATE UTILIZATION PROTEIN C"/>
    <property type="match status" value="1"/>
</dbReference>
<dbReference type="EMBL" id="QQBB01000006">
    <property type="protein sequence ID" value="RDI57835.1"/>
    <property type="molecule type" value="Genomic_DNA"/>
</dbReference>
<evidence type="ECO:0000313" key="3">
    <source>
        <dbReference type="Proteomes" id="UP000254925"/>
    </source>
</evidence>
<evidence type="ECO:0000259" key="1">
    <source>
        <dbReference type="Pfam" id="PF02589"/>
    </source>
</evidence>
<reference evidence="2 3" key="1">
    <citation type="submission" date="2018-07" db="EMBL/GenBank/DDBJ databases">
        <title>Genomic Encyclopedia of Type Strains, Phase IV (KMG-IV): sequencing the most valuable type-strain genomes for metagenomic binning, comparative biology and taxonomic classification.</title>
        <authorList>
            <person name="Goeker M."/>
        </authorList>
    </citation>
    <scope>NUCLEOTIDE SEQUENCE [LARGE SCALE GENOMIC DNA]</scope>
    <source>
        <strain evidence="2 3">DSM 14364</strain>
    </source>
</reference>
<dbReference type="AlphaFoldDB" id="A0A370HIQ9"/>
<comment type="caution">
    <text evidence="2">The sequence shown here is derived from an EMBL/GenBank/DDBJ whole genome shotgun (WGS) entry which is preliminary data.</text>
</comment>
<dbReference type="PANTHER" id="PTHR43682:SF1">
    <property type="entry name" value="LACTATE UTILIZATION PROTEIN C"/>
    <property type="match status" value="1"/>
</dbReference>
<protein>
    <submittedName>
        <fullName evidence="2">L-lactate dehydrogenase complex protein LldG</fullName>
    </submittedName>
</protein>
<organism evidence="2 3">
    <name type="scientific">Microvirga subterranea</name>
    <dbReference type="NCBI Taxonomy" id="186651"/>
    <lineage>
        <taxon>Bacteria</taxon>
        <taxon>Pseudomonadati</taxon>
        <taxon>Pseudomonadota</taxon>
        <taxon>Alphaproteobacteria</taxon>
        <taxon>Hyphomicrobiales</taxon>
        <taxon>Methylobacteriaceae</taxon>
        <taxon>Microvirga</taxon>
    </lineage>
</organism>
<dbReference type="InterPro" id="IPR003741">
    <property type="entry name" value="LUD_dom"/>
</dbReference>
<dbReference type="InterPro" id="IPR024185">
    <property type="entry name" value="FTHF_cligase-like_sf"/>
</dbReference>
<keyword evidence="3" id="KW-1185">Reference proteome</keyword>
<feature type="domain" description="LUD" evidence="1">
    <location>
        <begin position="126"/>
        <end position="221"/>
    </location>
</feature>
<dbReference type="RefSeq" id="WP_114771069.1">
    <property type="nucleotide sequence ID" value="NZ_QQBB01000006.1"/>
</dbReference>
<accession>A0A370HIQ9</accession>